<name>A0A3S1DN91_9BACL</name>
<dbReference type="GO" id="GO:0003700">
    <property type="term" value="F:DNA-binding transcription factor activity"/>
    <property type="evidence" value="ECO:0007669"/>
    <property type="project" value="InterPro"/>
</dbReference>
<keyword evidence="3" id="KW-0238">DNA-binding</keyword>
<evidence type="ECO:0000259" key="5">
    <source>
        <dbReference type="PROSITE" id="PS50931"/>
    </source>
</evidence>
<evidence type="ECO:0000256" key="1">
    <source>
        <dbReference type="ARBA" id="ARBA00009437"/>
    </source>
</evidence>
<gene>
    <name evidence="6" type="ORF">EJP82_04000</name>
</gene>
<dbReference type="Gene3D" id="3.40.190.290">
    <property type="match status" value="1"/>
</dbReference>
<dbReference type="Pfam" id="PF00126">
    <property type="entry name" value="HTH_1"/>
    <property type="match status" value="1"/>
</dbReference>
<dbReference type="CDD" id="cd05466">
    <property type="entry name" value="PBP2_LTTR_substrate"/>
    <property type="match status" value="1"/>
</dbReference>
<dbReference type="PRINTS" id="PR00039">
    <property type="entry name" value="HTHLYSR"/>
</dbReference>
<dbReference type="InterPro" id="IPR000847">
    <property type="entry name" value="LysR_HTH_N"/>
</dbReference>
<sequence length="298" mass="33285">MEHRLLEYFVAVSEELHFTKAADKLNISQPTLSQQIRLLEQELGTPLFHRSGKKNFLTQAGQILLEHTQRVFHELDQAKLEINELAGVKRGKLTIGCSGNHLLLNTLISFHRQFPGVELTITELATAETCEGLLNNKLDLGIVFLPLRHEQLVSTPLYDEELVLVVSSLHPFSGLQQIQLAQLSEIPLILFPHKFLVRQMLDTACTGIGTTLHPIMELSTMESQWQMAAHHIGGTVLPASYAATLRDTRITMIPLAEPTPRQSVGFVHRKDMYIDSVIGAFIDHLTRKDNFGSALSSG</sequence>
<dbReference type="SUPFAM" id="SSF46785">
    <property type="entry name" value="Winged helix' DNA-binding domain"/>
    <property type="match status" value="1"/>
</dbReference>
<accession>A0A3S1DN91</accession>
<dbReference type="PANTHER" id="PTHR30346:SF31">
    <property type="entry name" value="LYSR SUBSTRATE-BINDING"/>
    <property type="match status" value="1"/>
</dbReference>
<dbReference type="InterPro" id="IPR036390">
    <property type="entry name" value="WH_DNA-bd_sf"/>
</dbReference>
<evidence type="ECO:0000313" key="6">
    <source>
        <dbReference type="EMBL" id="RUT48297.1"/>
    </source>
</evidence>
<dbReference type="GO" id="GO:0003677">
    <property type="term" value="F:DNA binding"/>
    <property type="evidence" value="ECO:0007669"/>
    <property type="project" value="UniProtKB-KW"/>
</dbReference>
<evidence type="ECO:0000256" key="4">
    <source>
        <dbReference type="ARBA" id="ARBA00023163"/>
    </source>
</evidence>
<evidence type="ECO:0000256" key="3">
    <source>
        <dbReference type="ARBA" id="ARBA00023125"/>
    </source>
</evidence>
<reference evidence="6 7" key="1">
    <citation type="submission" date="2018-12" db="EMBL/GenBank/DDBJ databases">
        <authorList>
            <person name="Sun L."/>
            <person name="Chen Z."/>
        </authorList>
    </citation>
    <scope>NUCLEOTIDE SEQUENCE [LARGE SCALE GENOMIC DNA]</scope>
    <source>
        <strain evidence="6 7">DSM 15890</strain>
    </source>
</reference>
<dbReference type="OrthoDB" id="9803735at2"/>
<dbReference type="Gene3D" id="1.10.10.10">
    <property type="entry name" value="Winged helix-like DNA-binding domain superfamily/Winged helix DNA-binding domain"/>
    <property type="match status" value="1"/>
</dbReference>
<dbReference type="InterPro" id="IPR005119">
    <property type="entry name" value="LysR_subst-bd"/>
</dbReference>
<organism evidence="6 7">
    <name type="scientific">Paenibacillus anaericanus</name>
    <dbReference type="NCBI Taxonomy" id="170367"/>
    <lineage>
        <taxon>Bacteria</taxon>
        <taxon>Bacillati</taxon>
        <taxon>Bacillota</taxon>
        <taxon>Bacilli</taxon>
        <taxon>Bacillales</taxon>
        <taxon>Paenibacillaceae</taxon>
        <taxon>Paenibacillus</taxon>
    </lineage>
</organism>
<dbReference type="RefSeq" id="WP_127190720.1">
    <property type="nucleotide sequence ID" value="NZ_RZNY01000002.1"/>
</dbReference>
<evidence type="ECO:0000313" key="7">
    <source>
        <dbReference type="Proteomes" id="UP000279446"/>
    </source>
</evidence>
<comment type="caution">
    <text evidence="6">The sequence shown here is derived from an EMBL/GenBank/DDBJ whole genome shotgun (WGS) entry which is preliminary data.</text>
</comment>
<proteinExistence type="inferred from homology"/>
<dbReference type="FunFam" id="1.10.10.10:FF:000001">
    <property type="entry name" value="LysR family transcriptional regulator"/>
    <property type="match status" value="1"/>
</dbReference>
<feature type="domain" description="HTH lysR-type" evidence="5">
    <location>
        <begin position="1"/>
        <end position="58"/>
    </location>
</feature>
<protein>
    <submittedName>
        <fullName evidence="6">LysR family transcriptional regulator</fullName>
    </submittedName>
</protein>
<dbReference type="SUPFAM" id="SSF53850">
    <property type="entry name" value="Periplasmic binding protein-like II"/>
    <property type="match status" value="1"/>
</dbReference>
<dbReference type="InterPro" id="IPR036388">
    <property type="entry name" value="WH-like_DNA-bd_sf"/>
</dbReference>
<keyword evidence="2" id="KW-0805">Transcription regulation</keyword>
<keyword evidence="7" id="KW-1185">Reference proteome</keyword>
<comment type="similarity">
    <text evidence="1">Belongs to the LysR transcriptional regulatory family.</text>
</comment>
<dbReference type="GO" id="GO:0032993">
    <property type="term" value="C:protein-DNA complex"/>
    <property type="evidence" value="ECO:0007669"/>
    <property type="project" value="TreeGrafter"/>
</dbReference>
<dbReference type="AlphaFoldDB" id="A0A3S1DN91"/>
<dbReference type="Proteomes" id="UP000279446">
    <property type="component" value="Unassembled WGS sequence"/>
</dbReference>
<keyword evidence="4" id="KW-0804">Transcription</keyword>
<dbReference type="PROSITE" id="PS50931">
    <property type="entry name" value="HTH_LYSR"/>
    <property type="match status" value="1"/>
</dbReference>
<dbReference type="PANTHER" id="PTHR30346">
    <property type="entry name" value="TRANSCRIPTIONAL DUAL REGULATOR HCAR-RELATED"/>
    <property type="match status" value="1"/>
</dbReference>
<dbReference type="Pfam" id="PF03466">
    <property type="entry name" value="LysR_substrate"/>
    <property type="match status" value="1"/>
</dbReference>
<dbReference type="EMBL" id="RZNY01000002">
    <property type="protein sequence ID" value="RUT48297.1"/>
    <property type="molecule type" value="Genomic_DNA"/>
</dbReference>
<evidence type="ECO:0000256" key="2">
    <source>
        <dbReference type="ARBA" id="ARBA00023015"/>
    </source>
</evidence>